<dbReference type="AlphaFoldDB" id="A0A1C9ZQI7"/>
<proteinExistence type="evidence at transcript level"/>
<organism evidence="1">
    <name type="scientific">Ulva partita</name>
    <dbReference type="NCBI Taxonomy" id="1605170"/>
    <lineage>
        <taxon>Eukaryota</taxon>
        <taxon>Viridiplantae</taxon>
        <taxon>Chlorophyta</taxon>
        <taxon>core chlorophytes</taxon>
        <taxon>Ulvophyceae</taxon>
        <taxon>OUU clade</taxon>
        <taxon>Ulvales</taxon>
        <taxon>Ulvaceae</taxon>
        <taxon>Ulva</taxon>
    </lineage>
</organism>
<sequence length="42" mass="4908">MATSVCSIGLLLIKKWMTIFLKKMKFMQSTLWSALVKVKQKF</sequence>
<protein>
    <submittedName>
        <fullName evidence="1">Proliferation-associated protein 1</fullName>
    </submittedName>
</protein>
<reference evidence="1" key="1">
    <citation type="submission" date="2015-10" db="EMBL/GenBank/DDBJ databases">
        <title>Evolution of the mating-type locus in an isomorphic haploid-diploid life cycle and isogamy.</title>
        <authorList>
            <person name="Yamazaki T."/>
            <person name="Suzuki R."/>
            <person name="Ichihara K."/>
            <person name="Toyoda A."/>
            <person name="Kuwano K."/>
            <person name="Kawano S."/>
        </authorList>
    </citation>
    <scope>NUCLEOTIDE SEQUENCE</scope>
    <source>
        <strain evidence="1">MGEC-1</strain>
    </source>
</reference>
<dbReference type="EMBL" id="LC088633">
    <property type="protein sequence ID" value="BAV58321.1"/>
    <property type="molecule type" value="mRNA"/>
</dbReference>
<name>A0A1C9ZQI7_9CHLO</name>
<accession>A0A1C9ZQI7</accession>
<evidence type="ECO:0000313" key="1">
    <source>
        <dbReference type="EMBL" id="BAV58321.1"/>
    </source>
</evidence>
<gene>
    <name evidence="1" type="primary">06623f</name>
</gene>